<protein>
    <submittedName>
        <fullName evidence="1">Uncharacterized protein</fullName>
    </submittedName>
</protein>
<evidence type="ECO:0000313" key="1">
    <source>
        <dbReference type="EMBL" id="CAK5043066.1"/>
    </source>
</evidence>
<dbReference type="EMBL" id="CAVMJV010000010">
    <property type="protein sequence ID" value="CAK5043066.1"/>
    <property type="molecule type" value="Genomic_DNA"/>
</dbReference>
<accession>A0ACB0YEC3</accession>
<organism evidence="1 2">
    <name type="scientific">Meloidogyne enterolobii</name>
    <name type="common">Root-knot nematode worm</name>
    <name type="synonym">Meloidogyne mayaguensis</name>
    <dbReference type="NCBI Taxonomy" id="390850"/>
    <lineage>
        <taxon>Eukaryota</taxon>
        <taxon>Metazoa</taxon>
        <taxon>Ecdysozoa</taxon>
        <taxon>Nematoda</taxon>
        <taxon>Chromadorea</taxon>
        <taxon>Rhabditida</taxon>
        <taxon>Tylenchina</taxon>
        <taxon>Tylenchomorpha</taxon>
        <taxon>Tylenchoidea</taxon>
        <taxon>Meloidogynidae</taxon>
        <taxon>Meloidogyninae</taxon>
        <taxon>Meloidogyne</taxon>
    </lineage>
</organism>
<proteinExistence type="predicted"/>
<reference evidence="1" key="1">
    <citation type="submission" date="2023-11" db="EMBL/GenBank/DDBJ databases">
        <authorList>
            <person name="Poullet M."/>
        </authorList>
    </citation>
    <scope>NUCLEOTIDE SEQUENCE</scope>
    <source>
        <strain evidence="1">E1834</strain>
    </source>
</reference>
<comment type="caution">
    <text evidence="1">The sequence shown here is derived from an EMBL/GenBank/DDBJ whole genome shotgun (WGS) entry which is preliminary data.</text>
</comment>
<dbReference type="Proteomes" id="UP001497535">
    <property type="component" value="Unassembled WGS sequence"/>
</dbReference>
<gene>
    <name evidence="1" type="ORF">MENTE1834_LOCUS11044</name>
</gene>
<name>A0ACB0YEC3_MELEN</name>
<evidence type="ECO:0000313" key="2">
    <source>
        <dbReference type="Proteomes" id="UP001497535"/>
    </source>
</evidence>
<keyword evidence="2" id="KW-1185">Reference proteome</keyword>
<sequence>MDVFTGLIIQYIGGESVAMITHLINEGSYKFYSDEDGLTSEGIKFAEADNEIVNF</sequence>